<keyword evidence="8" id="KW-1185">Reference proteome</keyword>
<evidence type="ECO:0000256" key="3">
    <source>
        <dbReference type="ARBA" id="ARBA00022722"/>
    </source>
</evidence>
<evidence type="ECO:0000256" key="6">
    <source>
        <dbReference type="ARBA" id="ARBA00024207"/>
    </source>
</evidence>
<dbReference type="Gene3D" id="1.20.120.580">
    <property type="entry name" value="bsu32300-like"/>
    <property type="match status" value="1"/>
</dbReference>
<dbReference type="EMBL" id="MSCW01000009">
    <property type="protein sequence ID" value="ONF42576.1"/>
    <property type="molecule type" value="Genomic_DNA"/>
</dbReference>
<dbReference type="GO" id="GO:0000166">
    <property type="term" value="F:nucleotide binding"/>
    <property type="evidence" value="ECO:0007669"/>
    <property type="project" value="UniProtKB-KW"/>
</dbReference>
<evidence type="ECO:0008006" key="9">
    <source>
        <dbReference type="Google" id="ProtNLM"/>
    </source>
</evidence>
<dbReference type="STRING" id="135739.BTO32_15325"/>
<evidence type="ECO:0000256" key="1">
    <source>
        <dbReference type="ARBA" id="ARBA00022553"/>
    </source>
</evidence>
<reference evidence="7 8" key="1">
    <citation type="submission" date="2016-12" db="EMBL/GenBank/DDBJ databases">
        <title>Marinobacter lutaoensis whole genome sequencing.</title>
        <authorList>
            <person name="Verma A."/>
            <person name="Krishnamurthi S."/>
        </authorList>
    </citation>
    <scope>NUCLEOTIDE SEQUENCE [LARGE SCALE GENOMIC DNA]</scope>
    <source>
        <strain evidence="7 8">T5054</strain>
    </source>
</reference>
<evidence type="ECO:0000256" key="5">
    <source>
        <dbReference type="ARBA" id="ARBA00022801"/>
    </source>
</evidence>
<keyword evidence="3" id="KW-0540">Nuclease</keyword>
<dbReference type="GO" id="GO:0004540">
    <property type="term" value="F:RNA nuclease activity"/>
    <property type="evidence" value="ECO:0007669"/>
    <property type="project" value="InterPro"/>
</dbReference>
<dbReference type="Proteomes" id="UP000189339">
    <property type="component" value="Unassembled WGS sequence"/>
</dbReference>
<evidence type="ECO:0000313" key="7">
    <source>
        <dbReference type="EMBL" id="ONF42576.1"/>
    </source>
</evidence>
<sequence length="127" mass="14065">MKELRTEDYLEHIVDSSGDILSFTNGFTLEAFKADLRTQKAVVMSIIEIGEAATKIAASDPDFVAQNDGLPWSQMRGMRNRIAHGYFDIDLDIVWQTVVSAIPALNQQAEDLLNELREGSEPGPSPN</sequence>
<dbReference type="InterPro" id="IPR008201">
    <property type="entry name" value="HepT-like"/>
</dbReference>
<dbReference type="RefSeq" id="WP_076725519.1">
    <property type="nucleotide sequence ID" value="NZ_MSCW01000009.1"/>
</dbReference>
<dbReference type="OrthoDB" id="4829434at2"/>
<comment type="caution">
    <text evidence="7">The sequence shown here is derived from an EMBL/GenBank/DDBJ whole genome shotgun (WGS) entry which is preliminary data.</text>
</comment>
<accession>A0A1V2DQ95</accession>
<keyword evidence="2" id="KW-1277">Toxin-antitoxin system</keyword>
<dbReference type="AlphaFoldDB" id="A0A1V2DQ95"/>
<evidence type="ECO:0000256" key="4">
    <source>
        <dbReference type="ARBA" id="ARBA00022741"/>
    </source>
</evidence>
<comment type="similarity">
    <text evidence="6">Belongs to the HepT RNase toxin family.</text>
</comment>
<dbReference type="InterPro" id="IPR051813">
    <property type="entry name" value="HepT_RNase_toxin"/>
</dbReference>
<dbReference type="Pfam" id="PF01934">
    <property type="entry name" value="HepT-like"/>
    <property type="match status" value="1"/>
</dbReference>
<dbReference type="GO" id="GO:0016787">
    <property type="term" value="F:hydrolase activity"/>
    <property type="evidence" value="ECO:0007669"/>
    <property type="project" value="UniProtKB-KW"/>
</dbReference>
<proteinExistence type="inferred from homology"/>
<name>A0A1V2DQ95_9GAMM</name>
<keyword evidence="4" id="KW-0547">Nucleotide-binding</keyword>
<protein>
    <recommendedName>
        <fullName evidence="9">DUF86 domain-containing protein</fullName>
    </recommendedName>
</protein>
<evidence type="ECO:0000313" key="8">
    <source>
        <dbReference type="Proteomes" id="UP000189339"/>
    </source>
</evidence>
<evidence type="ECO:0000256" key="2">
    <source>
        <dbReference type="ARBA" id="ARBA00022649"/>
    </source>
</evidence>
<keyword evidence="5" id="KW-0378">Hydrolase</keyword>
<dbReference type="InterPro" id="IPR037038">
    <property type="entry name" value="HepT-like_sf"/>
</dbReference>
<dbReference type="GO" id="GO:0110001">
    <property type="term" value="C:toxin-antitoxin complex"/>
    <property type="evidence" value="ECO:0007669"/>
    <property type="project" value="InterPro"/>
</dbReference>
<dbReference type="PANTHER" id="PTHR34139">
    <property type="entry name" value="UPF0331 PROTEIN MJ0127"/>
    <property type="match status" value="1"/>
</dbReference>
<organism evidence="7 8">
    <name type="scientific">Marinobacter lutaoensis</name>
    <dbReference type="NCBI Taxonomy" id="135739"/>
    <lineage>
        <taxon>Bacteria</taxon>
        <taxon>Pseudomonadati</taxon>
        <taxon>Pseudomonadota</taxon>
        <taxon>Gammaproteobacteria</taxon>
        <taxon>Pseudomonadales</taxon>
        <taxon>Marinobacteraceae</taxon>
        <taxon>Marinobacter</taxon>
    </lineage>
</organism>
<keyword evidence="1" id="KW-0597">Phosphoprotein</keyword>
<gene>
    <name evidence="7" type="ORF">BTO32_15325</name>
</gene>
<dbReference type="PANTHER" id="PTHR34139:SF1">
    <property type="entry name" value="RNASE MJ1380-RELATED"/>
    <property type="match status" value="1"/>
</dbReference>